<dbReference type="GeneID" id="54357055"/>
<protein>
    <recommendedName>
        <fullName evidence="2">Pcf11 C-terminal domain-containing protein</fullName>
    </recommendedName>
</protein>
<evidence type="ECO:0000256" key="1">
    <source>
        <dbReference type="SAM" id="MobiDB-lite"/>
    </source>
</evidence>
<dbReference type="GO" id="GO:0006369">
    <property type="term" value="P:termination of RNA polymerase II transcription"/>
    <property type="evidence" value="ECO:0007669"/>
    <property type="project" value="InterPro"/>
</dbReference>
<dbReference type="Gene3D" id="1.25.40.90">
    <property type="match status" value="1"/>
</dbReference>
<organism evidence="4">
    <name type="scientific">Dissoconium aciculare CBS 342.82</name>
    <dbReference type="NCBI Taxonomy" id="1314786"/>
    <lineage>
        <taxon>Eukaryota</taxon>
        <taxon>Fungi</taxon>
        <taxon>Dikarya</taxon>
        <taxon>Ascomycota</taxon>
        <taxon>Pezizomycotina</taxon>
        <taxon>Dothideomycetes</taxon>
        <taxon>Dothideomycetidae</taxon>
        <taxon>Mycosphaerellales</taxon>
        <taxon>Dissoconiaceae</taxon>
        <taxon>Dissoconium</taxon>
    </lineage>
</organism>
<keyword evidence="3" id="KW-1185">Reference proteome</keyword>
<name>A0A6J3MKD4_9PEZI</name>
<evidence type="ECO:0000313" key="3">
    <source>
        <dbReference type="Proteomes" id="UP000504637"/>
    </source>
</evidence>
<dbReference type="InterPro" id="IPR054127">
    <property type="entry name" value="Pcf11_C"/>
</dbReference>
<feature type="region of interest" description="Disordered" evidence="1">
    <location>
        <begin position="529"/>
        <end position="568"/>
    </location>
</feature>
<dbReference type="GO" id="GO:0005737">
    <property type="term" value="C:cytoplasm"/>
    <property type="evidence" value="ECO:0007669"/>
    <property type="project" value="TreeGrafter"/>
</dbReference>
<dbReference type="GO" id="GO:0003729">
    <property type="term" value="F:mRNA binding"/>
    <property type="evidence" value="ECO:0007669"/>
    <property type="project" value="InterPro"/>
</dbReference>
<proteinExistence type="predicted"/>
<dbReference type="Proteomes" id="UP000504637">
    <property type="component" value="Unplaced"/>
</dbReference>
<reference evidence="4" key="3">
    <citation type="submission" date="2025-08" db="UniProtKB">
        <authorList>
            <consortium name="RefSeq"/>
        </authorList>
    </citation>
    <scope>IDENTIFICATION</scope>
    <source>
        <strain evidence="4">CBS 342.82</strain>
    </source>
</reference>
<dbReference type="OrthoDB" id="343582at2759"/>
<dbReference type="AlphaFoldDB" id="A0A6J3MKD4"/>
<dbReference type="GO" id="GO:0000993">
    <property type="term" value="F:RNA polymerase II complex binding"/>
    <property type="evidence" value="ECO:0007669"/>
    <property type="project" value="InterPro"/>
</dbReference>
<reference evidence="4" key="1">
    <citation type="submission" date="2020-01" db="EMBL/GenBank/DDBJ databases">
        <authorList>
            <consortium name="DOE Joint Genome Institute"/>
            <person name="Haridas S."/>
            <person name="Albert R."/>
            <person name="Binder M."/>
            <person name="Bloem J."/>
            <person name="Labutti K."/>
            <person name="Salamov A."/>
            <person name="Andreopoulos B."/>
            <person name="Baker S.E."/>
            <person name="Barry K."/>
            <person name="Bills G."/>
            <person name="Bluhm B.H."/>
            <person name="Cannon C."/>
            <person name="Castanera R."/>
            <person name="Culley D.E."/>
            <person name="Daum C."/>
            <person name="Ezra D."/>
            <person name="Gonzalez J.B."/>
            <person name="Henrissat B."/>
            <person name="Kuo A."/>
            <person name="Liang C."/>
            <person name="Lipzen A."/>
            <person name="Lutzoni F."/>
            <person name="Magnuson J."/>
            <person name="Mondo S."/>
            <person name="Nolan M."/>
            <person name="Ohm R."/>
            <person name="Pangilinan J."/>
            <person name="Park H.-J."/>
            <person name="Ramirez L."/>
            <person name="Alfaro M."/>
            <person name="Sun H."/>
            <person name="Tritt A."/>
            <person name="Yoshinaga Y."/>
            <person name="Zwiers L.-H."/>
            <person name="Turgeon B.G."/>
            <person name="Goodwin S.B."/>
            <person name="Spatafora J.W."/>
            <person name="Crous P.W."/>
            <person name="Grigoriev I.V."/>
        </authorList>
    </citation>
    <scope>NUCLEOTIDE SEQUENCE</scope>
    <source>
        <strain evidence="4">CBS 342.82</strain>
    </source>
</reference>
<dbReference type="GO" id="GO:0031124">
    <property type="term" value="P:mRNA 3'-end processing"/>
    <property type="evidence" value="ECO:0007669"/>
    <property type="project" value="InterPro"/>
</dbReference>
<dbReference type="InterPro" id="IPR045154">
    <property type="entry name" value="PCF11-like"/>
</dbReference>
<evidence type="ECO:0000313" key="4">
    <source>
        <dbReference type="RefSeq" id="XP_033464448.1"/>
    </source>
</evidence>
<dbReference type="PANTHER" id="PTHR15921:SF3">
    <property type="entry name" value="PRE-MRNA CLEAVAGE COMPLEX 2 PROTEIN PCF11"/>
    <property type="match status" value="1"/>
</dbReference>
<dbReference type="RefSeq" id="XP_033464448.1">
    <property type="nucleotide sequence ID" value="XM_033599256.1"/>
</dbReference>
<dbReference type="PANTHER" id="PTHR15921">
    <property type="entry name" value="PRE-MRNA CLEAVAGE COMPLEX II"/>
    <property type="match status" value="1"/>
</dbReference>
<feature type="domain" description="Pcf11 C-terminal" evidence="2">
    <location>
        <begin position="473"/>
        <end position="513"/>
    </location>
</feature>
<feature type="compositionally biased region" description="Pro residues" evidence="1">
    <location>
        <begin position="184"/>
        <end position="198"/>
    </location>
</feature>
<reference evidence="4" key="2">
    <citation type="submission" date="2020-04" db="EMBL/GenBank/DDBJ databases">
        <authorList>
            <consortium name="NCBI Genome Project"/>
        </authorList>
    </citation>
    <scope>NUCLEOTIDE SEQUENCE</scope>
    <source>
        <strain evidence="4">CBS 342.82</strain>
    </source>
</reference>
<feature type="compositionally biased region" description="Low complexity" evidence="1">
    <location>
        <begin position="199"/>
        <end position="208"/>
    </location>
</feature>
<dbReference type="GO" id="GO:0005849">
    <property type="term" value="C:mRNA cleavage factor complex"/>
    <property type="evidence" value="ECO:0007669"/>
    <property type="project" value="TreeGrafter"/>
</dbReference>
<dbReference type="InterPro" id="IPR008942">
    <property type="entry name" value="ENTH_VHS"/>
</dbReference>
<gene>
    <name evidence="4" type="ORF">K489DRAFT_15590</name>
</gene>
<sequence>MDAYVLVDSATRRNMEGMLKTWKEPVPGSIDSRPVFPPENVRPIDNALIKAKTAAIQNQRQAQPSQVAYRGIATPPQHNGQFAPPQNQPHQQLYGGLHNQQVPQQHTYAAMGNQPSSELEILKRDISLLISRDRHMVSLNPADIGLQTRLQALSDLRNLLDMRSFVPNELQAIRAQVQQIAPSAPGPPQSSTPQPPPQWAQSSSAPQPYQAPQPTFPTAISQPNIPAPPVLNPAALSGLQALLANVPKPSTPQLRAALPEMRSASHSQLDAIQHHTAVAPAASGAADLLSSLAKAGLIKPTINVTKPSSNTVPNLSQGQTAMLLKSLQGVLPPSGQGILPVAMPAQRIAAKVHVPVSAASLKIYRPEIISSLYDAQPNQCSTCGRRFEMTGVGREEKSRHLDWHFRTNQRMADPNLNRGHHRNWYVDELEWVRHVEFDPSTAATGAGEVDAATKPNKQAAEQFVRAPPGMTKNTCNICFEEMKSSYSEDQQDWIFADATLSNGKIVHAQCHAEMSKSLPSTGGGALSGIFSNNNAGARERSATPDSTLGKRKAESAMVGNGARLKLSQ</sequence>
<dbReference type="Pfam" id="PF21936">
    <property type="entry name" value="Pcf11_C"/>
    <property type="match status" value="1"/>
</dbReference>
<feature type="region of interest" description="Disordered" evidence="1">
    <location>
        <begin position="181"/>
        <end position="225"/>
    </location>
</feature>
<accession>A0A6J3MKD4</accession>
<evidence type="ECO:0000259" key="2">
    <source>
        <dbReference type="Pfam" id="PF21936"/>
    </source>
</evidence>